<protein>
    <recommendedName>
        <fullName evidence="1">Methyltransferase type 11 domain-containing protein</fullName>
    </recommendedName>
</protein>
<comment type="caution">
    <text evidence="2">The sequence shown here is derived from an EMBL/GenBank/DDBJ whole genome shotgun (WGS) entry which is preliminary data.</text>
</comment>
<dbReference type="InterPro" id="IPR029063">
    <property type="entry name" value="SAM-dependent_MTases_sf"/>
</dbReference>
<dbReference type="EMBL" id="MHNY01000028">
    <property type="protein sequence ID" value="OGZ55405.1"/>
    <property type="molecule type" value="Genomic_DNA"/>
</dbReference>
<evidence type="ECO:0000313" key="3">
    <source>
        <dbReference type="Proteomes" id="UP000178186"/>
    </source>
</evidence>
<accession>A0A1G2GYV2</accession>
<evidence type="ECO:0000313" key="2">
    <source>
        <dbReference type="EMBL" id="OGZ55405.1"/>
    </source>
</evidence>
<dbReference type="Gene3D" id="3.40.50.150">
    <property type="entry name" value="Vaccinia Virus protein VP39"/>
    <property type="match status" value="1"/>
</dbReference>
<proteinExistence type="predicted"/>
<dbReference type="InterPro" id="IPR013216">
    <property type="entry name" value="Methyltransf_11"/>
</dbReference>
<organism evidence="2 3">
    <name type="scientific">Candidatus Ryanbacteria bacterium RIFCSPLOWO2_02_FULL_45_11c</name>
    <dbReference type="NCBI Taxonomy" id="1802128"/>
    <lineage>
        <taxon>Bacteria</taxon>
        <taxon>Candidatus Ryaniibacteriota</taxon>
    </lineage>
</organism>
<dbReference type="SUPFAM" id="SSF53335">
    <property type="entry name" value="S-adenosyl-L-methionine-dependent methyltransferases"/>
    <property type="match status" value="1"/>
</dbReference>
<feature type="domain" description="Methyltransferase type 11" evidence="1">
    <location>
        <begin position="37"/>
        <end position="84"/>
    </location>
</feature>
<name>A0A1G2GYV2_9BACT</name>
<reference evidence="2 3" key="1">
    <citation type="journal article" date="2016" name="Nat. Commun.">
        <title>Thousands of microbial genomes shed light on interconnected biogeochemical processes in an aquifer system.</title>
        <authorList>
            <person name="Anantharaman K."/>
            <person name="Brown C.T."/>
            <person name="Hug L.A."/>
            <person name="Sharon I."/>
            <person name="Castelle C.J."/>
            <person name="Probst A.J."/>
            <person name="Thomas B.C."/>
            <person name="Singh A."/>
            <person name="Wilkins M.J."/>
            <person name="Karaoz U."/>
            <person name="Brodie E.L."/>
            <person name="Williams K.H."/>
            <person name="Hubbard S.S."/>
            <person name="Banfield J.F."/>
        </authorList>
    </citation>
    <scope>NUCLEOTIDE SEQUENCE [LARGE SCALE GENOMIC DNA]</scope>
</reference>
<sequence>MPPYSSRDNLKIVLGGGPKKTEGWLNMDILRVPEVDIVCDLNQGIPLPDNSVVAISAKHLLEHLDDTVKIMEEIWRVSKPGAIVSIKVPYYASMGAYQDPTHRRFFTEKTFQYFLPHKERRTVPNYGFRGEFEIVRIGYIWSARWVRYLPFKSFFRKHFLNIAKTMIVELCVVKSGIDKGLSQEKMPNIV</sequence>
<dbReference type="Pfam" id="PF08241">
    <property type="entry name" value="Methyltransf_11"/>
    <property type="match status" value="1"/>
</dbReference>
<dbReference type="AlphaFoldDB" id="A0A1G2GYV2"/>
<dbReference type="Proteomes" id="UP000178186">
    <property type="component" value="Unassembled WGS sequence"/>
</dbReference>
<evidence type="ECO:0000259" key="1">
    <source>
        <dbReference type="Pfam" id="PF08241"/>
    </source>
</evidence>
<gene>
    <name evidence="2" type="ORF">A3H64_03495</name>
</gene>
<dbReference type="STRING" id="1802128.A3H64_03495"/>
<dbReference type="GO" id="GO:0008757">
    <property type="term" value="F:S-adenosylmethionine-dependent methyltransferase activity"/>
    <property type="evidence" value="ECO:0007669"/>
    <property type="project" value="InterPro"/>
</dbReference>